<dbReference type="InterPro" id="IPR000644">
    <property type="entry name" value="CBS_dom"/>
</dbReference>
<dbReference type="CDD" id="cd04607">
    <property type="entry name" value="CBS_pair_NTP_transferase_assoc"/>
    <property type="match status" value="1"/>
</dbReference>
<sequence length="341" mass="37747">MLVPPEATIRQALAAINAARSQLALVVDAERRLLGTLSDGDIRRALLGDATLDDAVAPWMNSRPKVAHDGNRPEDILAMMRVHGMHRLPILDASSRVVGLSSVDDFLQSPERQSPVVIMAGGLGSRLNELTRDRPKPMLPVGGRPILETIIDRFVAQGFRDIWLAVNYRAEVIVNHFGDGVAFGARIRYLREEKRLGTAGALSLLPRDLAHPVVVSNADLLTSLDCGALVDAHCAARAEATMAVREQEHAIPFGVVTESEGRVLRIEEKPSQQILVNAGVYVLEPSAIRLVPDDTYYDMPQLLDELIRRERTVFCHRIDGYWLDIGRRADYERAQNEFGTQ</sequence>
<reference evidence="3" key="1">
    <citation type="submission" date="2016-04" db="EMBL/GenBank/DDBJ databases">
        <authorList>
            <person name="Evans L.H."/>
            <person name="Alamgir A."/>
            <person name="Owens N."/>
            <person name="Weber N.D."/>
            <person name="Virtaneva K."/>
            <person name="Barbian K."/>
            <person name="Babar A."/>
            <person name="Rosenke K."/>
        </authorList>
    </citation>
    <scope>NUCLEOTIDE SEQUENCE</scope>
    <source>
        <strain evidence="3">86</strain>
    </source>
</reference>
<evidence type="ECO:0000256" key="1">
    <source>
        <dbReference type="PROSITE-ProRule" id="PRU00703"/>
    </source>
</evidence>
<name>A0A212KDB8_9PROT</name>
<dbReference type="Gene3D" id="3.90.550.10">
    <property type="entry name" value="Spore Coat Polysaccharide Biosynthesis Protein SpsA, Chain A"/>
    <property type="match status" value="1"/>
</dbReference>
<dbReference type="AlphaFoldDB" id="A0A212KDB8"/>
<keyword evidence="1" id="KW-0129">CBS domain</keyword>
<dbReference type="SUPFAM" id="SSF54631">
    <property type="entry name" value="CBS-domain pair"/>
    <property type="match status" value="1"/>
</dbReference>
<dbReference type="Pfam" id="PF00483">
    <property type="entry name" value="NTP_transferase"/>
    <property type="match status" value="1"/>
</dbReference>
<feature type="domain" description="CBS" evidence="2">
    <location>
        <begin position="1"/>
        <end position="52"/>
    </location>
</feature>
<organism evidence="3">
    <name type="scientific">uncultured Alphaproteobacteria bacterium</name>
    <dbReference type="NCBI Taxonomy" id="91750"/>
    <lineage>
        <taxon>Bacteria</taxon>
        <taxon>Pseudomonadati</taxon>
        <taxon>Pseudomonadota</taxon>
        <taxon>Alphaproteobacteria</taxon>
        <taxon>environmental samples</taxon>
    </lineage>
</organism>
<evidence type="ECO:0000259" key="2">
    <source>
        <dbReference type="PROSITE" id="PS51371"/>
    </source>
</evidence>
<dbReference type="CDD" id="cd06426">
    <property type="entry name" value="NTP_transferase_like_2"/>
    <property type="match status" value="1"/>
</dbReference>
<proteinExistence type="predicted"/>
<gene>
    <name evidence="3" type="ORF">KL86APRO_12656</name>
</gene>
<evidence type="ECO:0000313" key="3">
    <source>
        <dbReference type="EMBL" id="SBW09710.1"/>
    </source>
</evidence>
<dbReference type="InterPro" id="IPR005835">
    <property type="entry name" value="NTP_transferase_dom"/>
</dbReference>
<dbReference type="InterPro" id="IPR029044">
    <property type="entry name" value="Nucleotide-diphossugar_trans"/>
</dbReference>
<dbReference type="SMART" id="SM00116">
    <property type="entry name" value="CBS"/>
    <property type="match status" value="2"/>
</dbReference>
<dbReference type="EMBL" id="FLUO01000001">
    <property type="protein sequence ID" value="SBW09710.1"/>
    <property type="molecule type" value="Genomic_DNA"/>
</dbReference>
<dbReference type="Pfam" id="PF00571">
    <property type="entry name" value="CBS"/>
    <property type="match status" value="2"/>
</dbReference>
<dbReference type="InterPro" id="IPR046342">
    <property type="entry name" value="CBS_dom_sf"/>
</dbReference>
<accession>A0A212KDB8</accession>
<dbReference type="InterPro" id="IPR050486">
    <property type="entry name" value="Mannose-1P_guanyltransferase"/>
</dbReference>
<dbReference type="SUPFAM" id="SSF53448">
    <property type="entry name" value="Nucleotide-diphospho-sugar transferases"/>
    <property type="match status" value="1"/>
</dbReference>
<dbReference type="PROSITE" id="PS51371">
    <property type="entry name" value="CBS"/>
    <property type="match status" value="2"/>
</dbReference>
<protein>
    <submittedName>
        <fullName evidence="3">Nucleoside-diphosphate-sugar pyrophosphorylase</fullName>
    </submittedName>
</protein>
<dbReference type="PANTHER" id="PTHR22572">
    <property type="entry name" value="SUGAR-1-PHOSPHATE GUANYL TRANSFERASE"/>
    <property type="match status" value="1"/>
</dbReference>
<dbReference type="Gene3D" id="3.10.580.10">
    <property type="entry name" value="CBS-domain"/>
    <property type="match status" value="1"/>
</dbReference>
<feature type="domain" description="CBS" evidence="2">
    <location>
        <begin position="60"/>
        <end position="116"/>
    </location>
</feature>